<proteinExistence type="predicted"/>
<evidence type="ECO:0000313" key="3">
    <source>
        <dbReference type="EMBL" id="GAA4011952.1"/>
    </source>
</evidence>
<name>A0ABP7SHQ3_9PSEU</name>
<comment type="caution">
    <text evidence="3">The sequence shown here is derived from an EMBL/GenBank/DDBJ whole genome shotgun (WGS) entry which is preliminary data.</text>
</comment>
<keyword evidence="4" id="KW-1185">Reference proteome</keyword>
<feature type="chain" id="PRO_5045596188" evidence="1">
    <location>
        <begin position="30"/>
        <end position="186"/>
    </location>
</feature>
<evidence type="ECO:0000259" key="2">
    <source>
        <dbReference type="Pfam" id="PF14016"/>
    </source>
</evidence>
<sequence>MNQTFLKRMSAGTAIAFALGLAGSSAALAAPPTGEEPAIPPCASGDLAVALDTAKESAQAKGQFRIAVTFTNISDRTCVTEGVPTVDLVGPEDPNGPVYTLAHGVTEAPASFLTPDGTATTTEIVVLTQSPGSVGTSGSTAWTPTHAHITPKGLEQPMIAEWNSKLPVLRQDGATRPGSFVEGIRS</sequence>
<reference evidence="4" key="1">
    <citation type="journal article" date="2019" name="Int. J. Syst. Evol. Microbiol.">
        <title>The Global Catalogue of Microorganisms (GCM) 10K type strain sequencing project: providing services to taxonomists for standard genome sequencing and annotation.</title>
        <authorList>
            <consortium name="The Broad Institute Genomics Platform"/>
            <consortium name="The Broad Institute Genome Sequencing Center for Infectious Disease"/>
            <person name="Wu L."/>
            <person name="Ma J."/>
        </authorList>
    </citation>
    <scope>NUCLEOTIDE SEQUENCE [LARGE SCALE GENOMIC DNA]</scope>
    <source>
        <strain evidence="4">JCM 17342</strain>
    </source>
</reference>
<dbReference type="EMBL" id="BAABAL010000013">
    <property type="protein sequence ID" value="GAA4011952.1"/>
    <property type="molecule type" value="Genomic_DNA"/>
</dbReference>
<organism evidence="3 4">
    <name type="scientific">Allokutzneria multivorans</name>
    <dbReference type="NCBI Taxonomy" id="1142134"/>
    <lineage>
        <taxon>Bacteria</taxon>
        <taxon>Bacillati</taxon>
        <taxon>Actinomycetota</taxon>
        <taxon>Actinomycetes</taxon>
        <taxon>Pseudonocardiales</taxon>
        <taxon>Pseudonocardiaceae</taxon>
        <taxon>Allokutzneria</taxon>
    </lineage>
</organism>
<evidence type="ECO:0000313" key="4">
    <source>
        <dbReference type="Proteomes" id="UP001501747"/>
    </source>
</evidence>
<gene>
    <name evidence="3" type="ORF">GCM10022247_38160</name>
</gene>
<feature type="domain" description="DUF4232" evidence="2">
    <location>
        <begin position="42"/>
        <end position="161"/>
    </location>
</feature>
<feature type="signal peptide" evidence="1">
    <location>
        <begin position="1"/>
        <end position="29"/>
    </location>
</feature>
<keyword evidence="1" id="KW-0732">Signal</keyword>
<evidence type="ECO:0000256" key="1">
    <source>
        <dbReference type="SAM" id="SignalP"/>
    </source>
</evidence>
<accession>A0ABP7SHQ3</accession>
<protein>
    <submittedName>
        <fullName evidence="3">DUF4232 domain-containing protein</fullName>
    </submittedName>
</protein>
<dbReference type="InterPro" id="IPR025326">
    <property type="entry name" value="DUF4232"/>
</dbReference>
<dbReference type="Pfam" id="PF14016">
    <property type="entry name" value="DUF4232"/>
    <property type="match status" value="1"/>
</dbReference>
<dbReference type="Proteomes" id="UP001501747">
    <property type="component" value="Unassembled WGS sequence"/>
</dbReference>
<dbReference type="RefSeq" id="WP_344876594.1">
    <property type="nucleotide sequence ID" value="NZ_BAABAL010000013.1"/>
</dbReference>